<dbReference type="OrthoDB" id="10299305at2759"/>
<reference evidence="1 2" key="1">
    <citation type="submission" date="2017-06" db="EMBL/GenBank/DDBJ databases">
        <title>Ant-infecting Ophiocordyceps genomes reveal a high diversity of potential behavioral manipulation genes and a possible major role for enterotoxins.</title>
        <authorList>
            <person name="De Bekker C."/>
            <person name="Evans H.C."/>
            <person name="Brachmann A."/>
            <person name="Hughes D.P."/>
        </authorList>
    </citation>
    <scope>NUCLEOTIDE SEQUENCE [LARGE SCALE GENOMIC DNA]</scope>
    <source>
        <strain evidence="1 2">Map64</strain>
    </source>
</reference>
<dbReference type="AlphaFoldDB" id="A0A2C5YCV2"/>
<keyword evidence="2" id="KW-1185">Reference proteome</keyword>
<organism evidence="1 2">
    <name type="scientific">Ophiocordyceps australis</name>
    <dbReference type="NCBI Taxonomy" id="1399860"/>
    <lineage>
        <taxon>Eukaryota</taxon>
        <taxon>Fungi</taxon>
        <taxon>Dikarya</taxon>
        <taxon>Ascomycota</taxon>
        <taxon>Pezizomycotina</taxon>
        <taxon>Sordariomycetes</taxon>
        <taxon>Hypocreomycetidae</taxon>
        <taxon>Hypocreales</taxon>
        <taxon>Ophiocordycipitaceae</taxon>
        <taxon>Ophiocordyceps</taxon>
    </lineage>
</organism>
<protein>
    <submittedName>
        <fullName evidence="1">Uncharacterized protein</fullName>
    </submittedName>
</protein>
<name>A0A2C5YCV2_9HYPO</name>
<sequence>MSQGAAMLVPVGPVSEGRNDKSIMMKSNCVDAGRRGVAAGIQAKAHCDWVCGLTQYGLGSRAKDDMDKLSWRVNVFSLADKTGEEQHVMVMVPAAANPFAASEKSALSLVNHVQVFGGGETQTKRVRLALAGGGVDPGQVYEHEHDIGAGELWRFIVDFELVAPKPQGVAFCTSDDTLVEPLTASQFNDSVQLWLSLDGCSVLASYHLSFVDKTRLFGSCQHSSAFVFGLGSFRHVGSSIINTNQGRIVQTKYIAELQARSSR</sequence>
<comment type="caution">
    <text evidence="1">The sequence shown here is derived from an EMBL/GenBank/DDBJ whole genome shotgun (WGS) entry which is preliminary data.</text>
</comment>
<proteinExistence type="predicted"/>
<dbReference type="EMBL" id="NJET01000017">
    <property type="protein sequence ID" value="PHH65536.1"/>
    <property type="molecule type" value="Genomic_DNA"/>
</dbReference>
<accession>A0A2C5YCV2</accession>
<evidence type="ECO:0000313" key="2">
    <source>
        <dbReference type="Proteomes" id="UP000226192"/>
    </source>
</evidence>
<evidence type="ECO:0000313" key="1">
    <source>
        <dbReference type="EMBL" id="PHH65536.1"/>
    </source>
</evidence>
<dbReference type="Proteomes" id="UP000226192">
    <property type="component" value="Unassembled WGS sequence"/>
</dbReference>
<gene>
    <name evidence="1" type="ORF">CDD81_2316</name>
</gene>